<proteinExistence type="inferred from homology"/>
<dbReference type="PANTHER" id="PTHR13465:SF2">
    <property type="entry name" value="PHAGOSOME ASSEMBLY FACTOR 1"/>
    <property type="match status" value="1"/>
</dbReference>
<feature type="region of interest" description="Disordered" evidence="2">
    <location>
        <begin position="383"/>
        <end position="417"/>
    </location>
</feature>
<feature type="region of interest" description="Disordered" evidence="2">
    <location>
        <begin position="541"/>
        <end position="582"/>
    </location>
</feature>
<accession>A0A061H0Z3</accession>
<dbReference type="PANTHER" id="PTHR13465">
    <property type="entry name" value="UPF0183 PROTEIN"/>
    <property type="match status" value="1"/>
</dbReference>
<dbReference type="GO" id="GO:0043001">
    <property type="term" value="P:Golgi to plasma membrane protein transport"/>
    <property type="evidence" value="ECO:0007669"/>
    <property type="project" value="TreeGrafter"/>
</dbReference>
<feature type="region of interest" description="Disordered" evidence="2">
    <location>
        <begin position="314"/>
        <end position="337"/>
    </location>
</feature>
<dbReference type="GO" id="GO:0005802">
    <property type="term" value="C:trans-Golgi network"/>
    <property type="evidence" value="ECO:0007669"/>
    <property type="project" value="TreeGrafter"/>
</dbReference>
<reference evidence="3 4" key="1">
    <citation type="journal article" date="2013" name="Plant Cell">
        <title>The transition from a phytopathogenic smut ancestor to an anamorphic biocontrol agent deciphered by comparative whole-genome analysis.</title>
        <authorList>
            <person name="Lefebvre F."/>
            <person name="Joly D.L."/>
            <person name="Labbe C."/>
            <person name="Teichmann B."/>
            <person name="Linning R."/>
            <person name="Belzile F."/>
            <person name="Bakkeren G."/>
            <person name="Belanger R.R."/>
        </authorList>
    </citation>
    <scope>NUCLEOTIDE SEQUENCE [LARGE SCALE GENOMIC DNA]</scope>
    <source>
        <strain evidence="3 4">PF-1</strain>
    </source>
</reference>
<feature type="region of interest" description="Disordered" evidence="2">
    <location>
        <begin position="490"/>
        <end position="520"/>
    </location>
</feature>
<evidence type="ECO:0000256" key="2">
    <source>
        <dbReference type="SAM" id="MobiDB-lite"/>
    </source>
</evidence>
<dbReference type="RefSeq" id="XP_007882052.1">
    <property type="nucleotide sequence ID" value="XM_007883861.1"/>
</dbReference>
<dbReference type="HOGENOM" id="CLU_446269_0_0_1"/>
<gene>
    <name evidence="3" type="ORF">PFL1_06320</name>
</gene>
<evidence type="ECO:0000313" key="3">
    <source>
        <dbReference type="EMBL" id="EPQ26112.1"/>
    </source>
</evidence>
<dbReference type="Proteomes" id="UP000053664">
    <property type="component" value="Unassembled WGS sequence"/>
</dbReference>
<feature type="compositionally biased region" description="Low complexity" evidence="2">
    <location>
        <begin position="407"/>
        <end position="417"/>
    </location>
</feature>
<protein>
    <submittedName>
        <fullName evidence="3">Uncharacterized protein</fullName>
    </submittedName>
</protein>
<dbReference type="AlphaFoldDB" id="A0A061H0Z3"/>
<dbReference type="EMBL" id="KE361647">
    <property type="protein sequence ID" value="EPQ26112.1"/>
    <property type="molecule type" value="Genomic_DNA"/>
</dbReference>
<organism evidence="3 4">
    <name type="scientific">Pseudozyma flocculosa PF-1</name>
    <dbReference type="NCBI Taxonomy" id="1277687"/>
    <lineage>
        <taxon>Eukaryota</taxon>
        <taxon>Fungi</taxon>
        <taxon>Dikarya</taxon>
        <taxon>Basidiomycota</taxon>
        <taxon>Ustilaginomycotina</taxon>
        <taxon>Ustilaginomycetes</taxon>
        <taxon>Ustilaginales</taxon>
        <taxon>Ustilaginaceae</taxon>
        <taxon>Pseudozyma</taxon>
    </lineage>
</organism>
<feature type="region of interest" description="Disordered" evidence="2">
    <location>
        <begin position="1"/>
        <end position="21"/>
    </location>
</feature>
<dbReference type="OrthoDB" id="411211at2759"/>
<dbReference type="Pfam" id="PF03676">
    <property type="entry name" value="PHAF1"/>
    <property type="match status" value="3"/>
</dbReference>
<sequence>MSSPIPPHSAQSSFRGRSSPLVAPSGPRLTLALRPSVSLGPFKLGLSLWHTIDYLRSHHSLFPHVNIAFDQHSPRLSPIVVSVEPYLNLIFSGVTQRLVVITLDRLAPNVAEPDPADRPVSVVYNGRTIYASAAGTGGGAPSTLTRSALQQLLGPTYPGWTQKRSNPYLAELARPAATAQAAAKEDVDEFVLGYPGVAFAFVKKPHGAGGREGEIDKHHPVSTIYVFNGSSPAQPEEVILSPFALHQAVHAGLASPSSGRTRGGALSPTFSDPGAGSLSEADRAALDPEAIHVRAPSLLEAVIEPHRGMTLHFARGSASRTASPLPPASTKLQGGNGSSAAAHVASTVVELLLGVTTPQDAVCDLGAPQRVFYKEDDRMRIHAGGRGSGGAEAISFPPDDLDGDAMGATDDAQDGSSDGDSPFFYNYFDLGIDLLFSSRADVASSIEAAHLATTTGQARLEKVVCHTNVAGDALFQRYNRCPWKVVEVQRNESSEDAKEAKAGKQKGGGGAAETTASASATTTTTTKVLYGFEDDFKPGATTAAPARIKPASASTSSSPTKAAATNASRQGGASAVDDAVDGPSMELDRGTCAEFNGGLEGQLHRGIAGGGGMVGDDTIGGSVGSNVGGGGAGLAVSGGAGAGGGGVMGTFGSFDASYRDRGNDAVHGVAAMGQGQRTGTGQHERDSLVKLDLSTELVARPGLVLEVGRDGSVVGVVVF</sequence>
<dbReference type="InterPro" id="IPR039156">
    <property type="entry name" value="PHAF1/BROMI"/>
</dbReference>
<comment type="similarity">
    <text evidence="1">Belongs to the PHAF1 family.</text>
</comment>
<dbReference type="KEGG" id="pfp:PFL1_06320"/>
<feature type="compositionally biased region" description="Low complexity" evidence="2">
    <location>
        <begin position="549"/>
        <end position="568"/>
    </location>
</feature>
<evidence type="ECO:0000256" key="1">
    <source>
        <dbReference type="ARBA" id="ARBA00024339"/>
    </source>
</evidence>
<feature type="region of interest" description="Disordered" evidence="2">
    <location>
        <begin position="254"/>
        <end position="280"/>
    </location>
</feature>
<evidence type="ECO:0000313" key="4">
    <source>
        <dbReference type="Proteomes" id="UP000053664"/>
    </source>
</evidence>
<feature type="compositionally biased region" description="Basic and acidic residues" evidence="2">
    <location>
        <begin position="490"/>
        <end position="502"/>
    </location>
</feature>
<dbReference type="InterPro" id="IPR005373">
    <property type="entry name" value="PHAF1"/>
</dbReference>
<dbReference type="GeneID" id="19320398"/>
<dbReference type="eggNOG" id="KOG2819">
    <property type="taxonomic scope" value="Eukaryota"/>
</dbReference>
<name>A0A061H0Z3_9BASI</name>